<dbReference type="PANTHER" id="PTHR19370:SF189">
    <property type="entry name" value="CYTOCHROME C MITOCHONDRIAL IMPORT FACTOR CYC2"/>
    <property type="match status" value="1"/>
</dbReference>
<gene>
    <name evidence="10" type="ORF">QR685DRAFT_538089</name>
</gene>
<evidence type="ECO:0000256" key="7">
    <source>
        <dbReference type="ARBA" id="ARBA00023136"/>
    </source>
</evidence>
<comment type="similarity">
    <text evidence="3">Belongs to the flavoprotein pyridine nucleotide cytochrome reductase family.</text>
</comment>
<dbReference type="Proteomes" id="UP001451303">
    <property type="component" value="Unassembled WGS sequence"/>
</dbReference>
<proteinExistence type="inferred from homology"/>
<dbReference type="Pfam" id="PF00970">
    <property type="entry name" value="FAD_binding_6"/>
    <property type="match status" value="1"/>
</dbReference>
<dbReference type="InterPro" id="IPR017927">
    <property type="entry name" value="FAD-bd_FR_type"/>
</dbReference>
<evidence type="ECO:0000313" key="11">
    <source>
        <dbReference type="Proteomes" id="UP001451303"/>
    </source>
</evidence>
<feature type="compositionally biased region" description="Low complexity" evidence="8">
    <location>
        <begin position="286"/>
        <end position="299"/>
    </location>
</feature>
<evidence type="ECO:0000259" key="9">
    <source>
        <dbReference type="PROSITE" id="PS51384"/>
    </source>
</evidence>
<evidence type="ECO:0000256" key="4">
    <source>
        <dbReference type="ARBA" id="ARBA00022630"/>
    </source>
</evidence>
<keyword evidence="6" id="KW-0560">Oxidoreductase</keyword>
<accession>A0ABR3D1Q7</accession>
<dbReference type="Gene3D" id="3.40.50.80">
    <property type="entry name" value="Nucleotide-binding domain of ferredoxin-NADP reductase (FNR) module"/>
    <property type="match status" value="1"/>
</dbReference>
<feature type="region of interest" description="Disordered" evidence="8">
    <location>
        <begin position="56"/>
        <end position="97"/>
    </location>
</feature>
<evidence type="ECO:0000256" key="1">
    <source>
        <dbReference type="ARBA" id="ARBA00001974"/>
    </source>
</evidence>
<comment type="caution">
    <text evidence="10">The sequence shown here is derived from an EMBL/GenBank/DDBJ whole genome shotgun (WGS) entry which is preliminary data.</text>
</comment>
<dbReference type="PANTHER" id="PTHR19370">
    <property type="entry name" value="NADH-CYTOCHROME B5 REDUCTASE"/>
    <property type="match status" value="1"/>
</dbReference>
<dbReference type="InterPro" id="IPR001834">
    <property type="entry name" value="CBR-like"/>
</dbReference>
<evidence type="ECO:0000256" key="6">
    <source>
        <dbReference type="ARBA" id="ARBA00023002"/>
    </source>
</evidence>
<sequence>MSARLLRPLTRRLPPTSPACLRLGMPGTYNVSHFNPVIHSNTISLQIRSIARPYSSKLSPGEGMGHTTPQNQKQEQQDNQNQDNRKSDGSSSSSSSSKFKKPKLLLIAAVFSGYLFHSIILRPNDLSLGDVPVLLGIVSPPSLNPTSFVPYTIVEREQVSSTAFIITVEPFDPLHRLMGGGSEKKTARKNANKLRNELQEAWHHGLWCVEIKQPQLQVARDYTPLPPPVGQESAEMQRGRLRFLIRKMEGGEVSSYLSKLQVGDKVELRGPHLGFDVARRLLGGSSSLESSSSSSSSSSGHGGGKEQGGRVVFLAGGTGIAPALQVARRLYGPVYEKRNGKKEEEEELWKEIEDMPAIPPKMTIVWANRFREDCPDCEDLEALRKRGYLPPSLNNAKNTAAGGGIMPYLQDIKAHHPEQFNYACTVDTEKKFIDAKTILDAVVSTTPNPKSSSSSTTSLTKSATKPSCPLHSSSALINVSDRQDHEARCKCASHANGKNLLMVSGPDGFIARFAGPKAWSEGLERQGHVAGVAGELMKKGKMNKEEWMVLKL</sequence>
<dbReference type="CDD" id="cd06183">
    <property type="entry name" value="cyt_b5_reduct_like"/>
    <property type="match status" value="1"/>
</dbReference>
<dbReference type="Gene3D" id="2.40.30.10">
    <property type="entry name" value="Translation factors"/>
    <property type="match status" value="1"/>
</dbReference>
<dbReference type="PROSITE" id="PS51384">
    <property type="entry name" value="FAD_FR"/>
    <property type="match status" value="1"/>
</dbReference>
<keyword evidence="7" id="KW-0472">Membrane</keyword>
<feature type="region of interest" description="Disordered" evidence="8">
    <location>
        <begin position="444"/>
        <end position="469"/>
    </location>
</feature>
<evidence type="ECO:0000313" key="10">
    <source>
        <dbReference type="EMBL" id="KAL0465576.1"/>
    </source>
</evidence>
<dbReference type="EMBL" id="JAVLET010000016">
    <property type="protein sequence ID" value="KAL0465576.1"/>
    <property type="molecule type" value="Genomic_DNA"/>
</dbReference>
<name>A0ABR3D1Q7_NEUIN</name>
<evidence type="ECO:0000256" key="8">
    <source>
        <dbReference type="SAM" id="MobiDB-lite"/>
    </source>
</evidence>
<comment type="subcellular location">
    <subcellularLocation>
        <location evidence="2">Membrane</location>
    </subcellularLocation>
</comment>
<feature type="compositionally biased region" description="Low complexity" evidence="8">
    <location>
        <begin position="444"/>
        <end position="467"/>
    </location>
</feature>
<keyword evidence="11" id="KW-1185">Reference proteome</keyword>
<organism evidence="10 11">
    <name type="scientific">Neurospora intermedia</name>
    <dbReference type="NCBI Taxonomy" id="5142"/>
    <lineage>
        <taxon>Eukaryota</taxon>
        <taxon>Fungi</taxon>
        <taxon>Dikarya</taxon>
        <taxon>Ascomycota</taxon>
        <taxon>Pezizomycotina</taxon>
        <taxon>Sordariomycetes</taxon>
        <taxon>Sordariomycetidae</taxon>
        <taxon>Sordariales</taxon>
        <taxon>Sordariaceae</taxon>
        <taxon>Neurospora</taxon>
    </lineage>
</organism>
<evidence type="ECO:0000256" key="5">
    <source>
        <dbReference type="ARBA" id="ARBA00022827"/>
    </source>
</evidence>
<protein>
    <recommendedName>
        <fullName evidence="9">FAD-binding FR-type domain-containing protein</fullName>
    </recommendedName>
</protein>
<comment type="cofactor">
    <cofactor evidence="1">
        <name>FAD</name>
        <dbReference type="ChEBI" id="CHEBI:57692"/>
    </cofactor>
</comment>
<dbReference type="InterPro" id="IPR017938">
    <property type="entry name" value="Riboflavin_synthase-like_b-brl"/>
</dbReference>
<dbReference type="SUPFAM" id="SSF52343">
    <property type="entry name" value="Ferredoxin reductase-like, C-terminal NADP-linked domain"/>
    <property type="match status" value="1"/>
</dbReference>
<dbReference type="InterPro" id="IPR039261">
    <property type="entry name" value="FNR_nucleotide-bd"/>
</dbReference>
<keyword evidence="5" id="KW-0274">FAD</keyword>
<feature type="region of interest" description="Disordered" evidence="8">
    <location>
        <begin position="286"/>
        <end position="308"/>
    </location>
</feature>
<keyword evidence="4" id="KW-0285">Flavoprotein</keyword>
<reference evidence="10 11" key="1">
    <citation type="submission" date="2023-09" db="EMBL/GenBank/DDBJ databases">
        <title>Multi-omics analysis of a traditional fermented food reveals byproduct-associated fungal strains for waste-to-food upcycling.</title>
        <authorList>
            <consortium name="Lawrence Berkeley National Laboratory"/>
            <person name="Rekdal V.M."/>
            <person name="Villalobos-Escobedo J.M."/>
            <person name="Rodriguez-Valeron N."/>
            <person name="Garcia M.O."/>
            <person name="Vasquez D.P."/>
            <person name="Damayanti I."/>
            <person name="Sorensen P.M."/>
            <person name="Baidoo E.E."/>
            <person name="De Carvalho A.C."/>
            <person name="Riley R."/>
            <person name="Lipzen A."/>
            <person name="He G."/>
            <person name="Yan M."/>
            <person name="Haridas S."/>
            <person name="Daum C."/>
            <person name="Yoshinaga Y."/>
            <person name="Ng V."/>
            <person name="Grigoriev I.V."/>
            <person name="Munk R."/>
            <person name="Nuraida L."/>
            <person name="Wijaya C.H."/>
            <person name="Morales P.-C."/>
            <person name="Keasling J.D."/>
        </authorList>
    </citation>
    <scope>NUCLEOTIDE SEQUENCE [LARGE SCALE GENOMIC DNA]</scope>
    <source>
        <strain evidence="10 11">FGSC 2613</strain>
    </source>
</reference>
<dbReference type="SUPFAM" id="SSF63380">
    <property type="entry name" value="Riboflavin synthase domain-like"/>
    <property type="match status" value="1"/>
</dbReference>
<feature type="compositionally biased region" description="Low complexity" evidence="8">
    <location>
        <begin position="70"/>
        <end position="82"/>
    </location>
</feature>
<evidence type="ECO:0000256" key="2">
    <source>
        <dbReference type="ARBA" id="ARBA00004370"/>
    </source>
</evidence>
<feature type="domain" description="FAD-binding FR-type" evidence="9">
    <location>
        <begin position="146"/>
        <end position="278"/>
    </location>
</feature>
<evidence type="ECO:0000256" key="3">
    <source>
        <dbReference type="ARBA" id="ARBA00006105"/>
    </source>
</evidence>
<dbReference type="InterPro" id="IPR008333">
    <property type="entry name" value="Cbr1-like_FAD-bd_dom"/>
</dbReference>